<dbReference type="PANTHER" id="PTHR39937:SF1">
    <property type="entry name" value="ATP SYNTHASE PROTEIN 8"/>
    <property type="match status" value="1"/>
</dbReference>
<dbReference type="AlphaFoldDB" id="A0A6M5A4Y7"/>
<evidence type="ECO:0000256" key="4">
    <source>
        <dbReference type="ARBA" id="ARBA00022547"/>
    </source>
</evidence>
<keyword evidence="7" id="KW-1133">Transmembrane helix</keyword>
<keyword evidence="5 14" id="KW-0812">Transmembrane</keyword>
<geneLocation type="mitochondrion" evidence="16"/>
<name>A0A6M5A4Y7_9TELE</name>
<dbReference type="GO" id="GO:0015986">
    <property type="term" value="P:proton motive force-driven ATP synthesis"/>
    <property type="evidence" value="ECO:0007669"/>
    <property type="project" value="InterPro"/>
</dbReference>
<keyword evidence="4 14" id="KW-0138">CF(0)</keyword>
<keyword evidence="15" id="KW-0732">Signal</keyword>
<dbReference type="InterPro" id="IPR001421">
    <property type="entry name" value="ATP8_metazoa"/>
</dbReference>
<reference evidence="16" key="1">
    <citation type="journal article" date="2020" name="Mitochondrial DNA Part B Resour">
        <title>Characterization of the complete mitochondrial genome of the false trevally, Lactarius lactarius (Perciformes: Lactariidae).</title>
        <authorList>
            <person name="Tabassum N."/>
            <person name="Lee J.-H."/>
            <person name="Lee S.R."/>
            <person name="Kim J.-H."/>
            <person name="Kim H.-W."/>
        </authorList>
    </citation>
    <scope>NUCLEOTIDE SEQUENCE</scope>
</reference>
<evidence type="ECO:0000256" key="10">
    <source>
        <dbReference type="ARBA" id="ARBA00023136"/>
    </source>
</evidence>
<evidence type="ECO:0000256" key="12">
    <source>
        <dbReference type="ARBA" id="ARBA00053067"/>
    </source>
</evidence>
<feature type="signal peptide" evidence="15">
    <location>
        <begin position="1"/>
        <end position="30"/>
    </location>
</feature>
<evidence type="ECO:0000256" key="8">
    <source>
        <dbReference type="ARBA" id="ARBA00023065"/>
    </source>
</evidence>
<dbReference type="GO" id="GO:0045259">
    <property type="term" value="C:proton-transporting ATP synthase complex"/>
    <property type="evidence" value="ECO:0007669"/>
    <property type="project" value="UniProtKB-KW"/>
</dbReference>
<proteinExistence type="inferred from homology"/>
<comment type="similarity">
    <text evidence="2 14">Belongs to the ATPase protein 8 family.</text>
</comment>
<keyword evidence="6 14" id="KW-0375">Hydrogen ion transport</keyword>
<keyword evidence="10" id="KW-0472">Membrane</keyword>
<keyword evidence="8 14" id="KW-0406">Ion transport</keyword>
<keyword evidence="3 14" id="KW-0813">Transport</keyword>
<keyword evidence="11" id="KW-0066">ATP synthesis</keyword>
<evidence type="ECO:0000256" key="1">
    <source>
        <dbReference type="ARBA" id="ARBA00004304"/>
    </source>
</evidence>
<dbReference type="InterPro" id="IPR050635">
    <property type="entry name" value="ATPase_protein_8"/>
</dbReference>
<evidence type="ECO:0000256" key="15">
    <source>
        <dbReference type="SAM" id="SignalP"/>
    </source>
</evidence>
<dbReference type="PANTHER" id="PTHR39937">
    <property type="entry name" value="ATP SYNTHASE PROTEIN 8"/>
    <property type="match status" value="1"/>
</dbReference>
<protein>
    <recommendedName>
        <fullName evidence="14">ATP synthase complex subunit 8</fullName>
    </recommendedName>
</protein>
<evidence type="ECO:0000256" key="13">
    <source>
        <dbReference type="ARBA" id="ARBA00064647"/>
    </source>
</evidence>
<dbReference type="Pfam" id="PF00895">
    <property type="entry name" value="ATP-synt_8"/>
    <property type="match status" value="1"/>
</dbReference>
<evidence type="ECO:0000256" key="14">
    <source>
        <dbReference type="RuleBase" id="RU003661"/>
    </source>
</evidence>
<evidence type="ECO:0000256" key="11">
    <source>
        <dbReference type="ARBA" id="ARBA00023310"/>
    </source>
</evidence>
<evidence type="ECO:0000256" key="9">
    <source>
        <dbReference type="ARBA" id="ARBA00023128"/>
    </source>
</evidence>
<evidence type="ECO:0000256" key="2">
    <source>
        <dbReference type="ARBA" id="ARBA00008892"/>
    </source>
</evidence>
<sequence>MPQLNPAPWFLILVFTWLIFLTVMPPKVTAHIFPNEPAAQSATKLETKPWSWPWL</sequence>
<dbReference type="GO" id="GO:0015078">
    <property type="term" value="F:proton transmembrane transporter activity"/>
    <property type="evidence" value="ECO:0007669"/>
    <property type="project" value="InterPro"/>
</dbReference>
<organism evidence="16">
    <name type="scientific">Lactarius lactarius</name>
    <name type="common">false trevally</name>
    <dbReference type="NCBI Taxonomy" id="445388"/>
    <lineage>
        <taxon>Eukaryota</taxon>
        <taxon>Metazoa</taxon>
        <taxon>Chordata</taxon>
        <taxon>Craniata</taxon>
        <taxon>Vertebrata</taxon>
        <taxon>Euteleostomi</taxon>
        <taxon>Actinopterygii</taxon>
        <taxon>Neopterygii</taxon>
        <taxon>Teleostei</taxon>
        <taxon>Neoteleostei</taxon>
        <taxon>Acanthomorphata</taxon>
        <taxon>Carangaria</taxon>
        <taxon>Carangaria incertae sedis</taxon>
        <taxon>Lactariidae</taxon>
        <taxon>Lactarius</taxon>
    </lineage>
</organism>
<feature type="chain" id="PRO_5026877837" description="ATP synthase complex subunit 8" evidence="15">
    <location>
        <begin position="31"/>
        <end position="55"/>
    </location>
</feature>
<comment type="function">
    <text evidence="12">Subunit 8, of the mitochondrial membrane ATP synthase complex (F(1)F(0) ATP synthase or Complex V) that produces ATP from ADP in the presence of a proton gradient across the membrane which is generated by electron transport complexes of the respiratory chain. ATP synthase complex consist of a soluble F(1) head domain - the catalytic core - and a membrane F(1) domain - the membrane proton channel. These two domains are linked by a central stalk rotating inside the F(1) region and a stationary peripheral stalk. During catalysis, ATP synthesis in the catalytic domain of F(1) is coupled via a rotary mechanism of the central stalk subunits to proton translocation. In vivo, can only synthesize ATP although its ATP hydrolase activity can be activated artificially in vitro. Part of the complex F(0) domain.</text>
</comment>
<accession>A0A6M5A4Y7</accession>
<evidence type="ECO:0000256" key="5">
    <source>
        <dbReference type="ARBA" id="ARBA00022692"/>
    </source>
</evidence>
<gene>
    <name evidence="16" type="primary">ATP8</name>
</gene>
<evidence type="ECO:0000256" key="7">
    <source>
        <dbReference type="ARBA" id="ARBA00022989"/>
    </source>
</evidence>
<comment type="subunit">
    <text evidence="13">Component of the ATP synthase complex composed at least of ATP5F1A/subunit alpha, ATP5F1B/subunit beta, ATP5MC1/subunit c (homooctomer), MT-ATP6/subunit a, MT-ATP8/subunit 8, ATP5ME/subunit e, ATP5MF/subunit f, ATP5MG/subunit g, ATP5MK/subunit k, ATP5MJ/subunit j, ATP5F1C/subunit gamma, ATP5F1D/subunit delta, ATP5F1E/subunit epsilon, ATP5PF/subunit F6, ATP5PB/subunit b, ATP5PD/subunit d, ATP5PO/subunit OSCP. ATP synthase complex consists of a soluble F(1) head domain (subunits alpha(3) and beta(3)) - the catalytic core - and a membrane F(0) domain - the membrane proton channel (subunits c, a, 8, e, f, g, k and j). These two domains are linked by a central stalk (subunits gamma, delta, and epsilon) rotating inside the F1 region and a stationary peripheral stalk (subunits F6, b, d, and OSCP).</text>
</comment>
<dbReference type="EMBL" id="MN952976">
    <property type="protein sequence ID" value="QJT43029.1"/>
    <property type="molecule type" value="Genomic_DNA"/>
</dbReference>
<evidence type="ECO:0000256" key="3">
    <source>
        <dbReference type="ARBA" id="ARBA00022448"/>
    </source>
</evidence>
<evidence type="ECO:0000313" key="16">
    <source>
        <dbReference type="EMBL" id="QJT43029.1"/>
    </source>
</evidence>
<evidence type="ECO:0000256" key="6">
    <source>
        <dbReference type="ARBA" id="ARBA00022781"/>
    </source>
</evidence>
<dbReference type="GO" id="GO:0031966">
    <property type="term" value="C:mitochondrial membrane"/>
    <property type="evidence" value="ECO:0007669"/>
    <property type="project" value="UniProtKB-SubCell"/>
</dbReference>
<keyword evidence="9 14" id="KW-0496">Mitochondrion</keyword>
<comment type="subcellular location">
    <subcellularLocation>
        <location evidence="1 14">Mitochondrion membrane</location>
        <topology evidence="1 14">Single-pass membrane protein</topology>
    </subcellularLocation>
</comment>